<gene>
    <name evidence="2" type="ORF">PR048_003373</name>
</gene>
<dbReference type="EMBL" id="JARBHB010000001">
    <property type="protein sequence ID" value="KAJ8898013.1"/>
    <property type="molecule type" value="Genomic_DNA"/>
</dbReference>
<dbReference type="Gene3D" id="3.30.420.10">
    <property type="entry name" value="Ribonuclease H-like superfamily/Ribonuclease H"/>
    <property type="match status" value="1"/>
</dbReference>
<feature type="region of interest" description="Disordered" evidence="1">
    <location>
        <begin position="352"/>
        <end position="379"/>
    </location>
</feature>
<dbReference type="PANTHER" id="PTHR47326:SF1">
    <property type="entry name" value="HTH PSQ-TYPE DOMAIN-CONTAINING PROTEIN"/>
    <property type="match status" value="1"/>
</dbReference>
<sequence length="905" mass="100867">MEWRWNARAGEMGGLLEKTSKPAASSGGITTYENPRATTLGIEPSSPGWEASSLSKTSCRRGARRSGRWVEACAMCCKSRAQRRREYSKAMTRLPQVVLGDPASKPRRKFAVTPTPHPVGVACFTAAFILNALVLDCFRGVAQTGRKSAGTCCRDTGRQALTMLSHVRLSPHRPVNYYMIPRSLRVSFGINRYCRMGGQSCLGASRHLESSPPRVMRRGGLRLQPASPEHSCVVTKRIGNYSRREEVCDASKSRRCRHSRDSQKGRNRRTRVRSSAGMQGRGKPEIPEKPRLPAASSGTIPICDNPDVTWPEIEPAPGYGKCSTIRDSWQHYFADTRWQAQGRRQAQMKIKGSEQKLKKGGRQHDLHTKETGDPRPGHRIFASGNRAGRCRWSAGFLGYIPFPPPLPSGTAPYSLQSPIIGSQDLAVKSRPNLFTHSLSDRRPTLMTAMTVYPCLERTWTGTSCSYGHLRRTASKTVRRRLLHSHNSLDGRLILNYGWEQTASSTGRALHDARLKWARPGTSGRASGVFRCPVSPAVVFLGCDLHRRVPGQPQSIDKHNQTSACGSFSSRTSYTEAKFCGGRLSVTPCQQEVLETDLVSSYCILTELPYCQINEREQDLAGAETAEFISHSVHVWAHENPHATRPHTYQERFSDQCGGQYDAQLFDWTGEILPRRLNKRTYSIFLQQTLPELLANHDDAPAHFSADVRTHLVATYPHRWIGRGGPVPWPPRSPDLSCLDLFLWGHLESSKYDTPIHSEQDLVDGLAAAGEVRDIPGILEHARPSDGGNVSPCDLLHSPHSSGWEPAIKIVAPYTVCSVRVAWISNEAVLREYEYDKNWFSLPWRIWAPRLQLTLNGARNGRKHVLRSLLRPSWPTPSSSGPVRPHSVCLCPQRLRGGIYVDGRGN</sequence>
<feature type="region of interest" description="Disordered" evidence="1">
    <location>
        <begin position="249"/>
        <end position="309"/>
    </location>
</feature>
<dbReference type="InterPro" id="IPR036397">
    <property type="entry name" value="RNaseH_sf"/>
</dbReference>
<organism evidence="2 3">
    <name type="scientific">Dryococelus australis</name>
    <dbReference type="NCBI Taxonomy" id="614101"/>
    <lineage>
        <taxon>Eukaryota</taxon>
        <taxon>Metazoa</taxon>
        <taxon>Ecdysozoa</taxon>
        <taxon>Arthropoda</taxon>
        <taxon>Hexapoda</taxon>
        <taxon>Insecta</taxon>
        <taxon>Pterygota</taxon>
        <taxon>Neoptera</taxon>
        <taxon>Polyneoptera</taxon>
        <taxon>Phasmatodea</taxon>
        <taxon>Verophasmatodea</taxon>
        <taxon>Anareolatae</taxon>
        <taxon>Phasmatidae</taxon>
        <taxon>Eurycanthinae</taxon>
        <taxon>Dryococelus</taxon>
    </lineage>
</organism>
<feature type="compositionally biased region" description="Basic and acidic residues" evidence="1">
    <location>
        <begin position="282"/>
        <end position="291"/>
    </location>
</feature>
<evidence type="ECO:0000313" key="2">
    <source>
        <dbReference type="EMBL" id="KAJ8898013.1"/>
    </source>
</evidence>
<keyword evidence="3" id="KW-1185">Reference proteome</keyword>
<feature type="compositionally biased region" description="Polar residues" evidence="1">
    <location>
        <begin position="27"/>
        <end position="37"/>
    </location>
</feature>
<dbReference type="Proteomes" id="UP001159363">
    <property type="component" value="Chromosome 1"/>
</dbReference>
<name>A0ABQ9IPX1_9NEOP</name>
<feature type="region of interest" description="Disordered" evidence="1">
    <location>
        <begin position="1"/>
        <end position="54"/>
    </location>
</feature>
<dbReference type="PANTHER" id="PTHR47326">
    <property type="entry name" value="TRANSPOSABLE ELEMENT TC3 TRANSPOSASE-LIKE PROTEIN"/>
    <property type="match status" value="1"/>
</dbReference>
<feature type="compositionally biased region" description="Basic and acidic residues" evidence="1">
    <location>
        <begin position="352"/>
        <end position="376"/>
    </location>
</feature>
<protein>
    <submittedName>
        <fullName evidence="2">Uncharacterized protein</fullName>
    </submittedName>
</protein>
<evidence type="ECO:0000256" key="1">
    <source>
        <dbReference type="SAM" id="MobiDB-lite"/>
    </source>
</evidence>
<reference evidence="2 3" key="1">
    <citation type="submission" date="2023-02" db="EMBL/GenBank/DDBJ databases">
        <title>LHISI_Scaffold_Assembly.</title>
        <authorList>
            <person name="Stuart O.P."/>
            <person name="Cleave R."/>
            <person name="Magrath M.J.L."/>
            <person name="Mikheyev A.S."/>
        </authorList>
    </citation>
    <scope>NUCLEOTIDE SEQUENCE [LARGE SCALE GENOMIC DNA]</scope>
    <source>
        <strain evidence="2">Daus_M_001</strain>
        <tissue evidence="2">Leg muscle</tissue>
    </source>
</reference>
<comment type="caution">
    <text evidence="2">The sequence shown here is derived from an EMBL/GenBank/DDBJ whole genome shotgun (WGS) entry which is preliminary data.</text>
</comment>
<accession>A0ABQ9IPX1</accession>
<proteinExistence type="predicted"/>
<evidence type="ECO:0000313" key="3">
    <source>
        <dbReference type="Proteomes" id="UP001159363"/>
    </source>
</evidence>